<sequence>MKYKHAITLDKPLLSLEEIIKIFQMNEVTQPIRKRDSSIYRDTEDYIAVELLTT</sequence>
<accession>A0AAN0W4G4</accession>
<reference evidence="1 2" key="1">
    <citation type="journal article" date="2015" name="Genome Announc.">
        <title>Complete genome sequences for 35 biothreat assay-relevant bacillus species.</title>
        <authorList>
            <person name="Johnson S.L."/>
            <person name="Daligault H.E."/>
            <person name="Davenport K.W."/>
            <person name="Jaissle J."/>
            <person name="Frey K.G."/>
            <person name="Ladner J.T."/>
            <person name="Broomall S.M."/>
            <person name="Bishop-Lilly K.A."/>
            <person name="Bruce D.C."/>
            <person name="Gibbons H.S."/>
            <person name="Coyne S.R."/>
            <person name="Lo C.C."/>
            <person name="Meincke L."/>
            <person name="Munk A.C."/>
            <person name="Koroleva G.I."/>
            <person name="Rosenzweig C.N."/>
            <person name="Palacios G.F."/>
            <person name="Redden C.L."/>
            <person name="Minogue T.D."/>
            <person name="Chain P.S."/>
        </authorList>
    </citation>
    <scope>NUCLEOTIDE SEQUENCE [LARGE SCALE GENOMIC DNA]</scope>
    <source>
        <strain evidence="1 2">03BB108</strain>
    </source>
</reference>
<geneLocation type="plasmid" evidence="1 2">
    <name>pBFI_2</name>
</geneLocation>
<dbReference type="EMBL" id="CP009636">
    <property type="protein sequence ID" value="AJI08531.1"/>
    <property type="molecule type" value="Genomic_DNA"/>
</dbReference>
<protein>
    <submittedName>
        <fullName evidence="1">Uncharacterized protein</fullName>
    </submittedName>
</protein>
<dbReference type="AlphaFoldDB" id="A0AAN0W4G4"/>
<dbReference type="Proteomes" id="UP000031861">
    <property type="component" value="Plasmid pBFI_2"/>
</dbReference>
<keyword evidence="1" id="KW-0614">Plasmid</keyword>
<name>A0AAN0W4G4_BACCE</name>
<dbReference type="RefSeq" id="WP_001996075.1">
    <property type="nucleotide sequence ID" value="NZ_CP009636.1"/>
</dbReference>
<organism evidence="1 2">
    <name type="scientific">Bacillus cereus 03BB108</name>
    <dbReference type="NCBI Taxonomy" id="451709"/>
    <lineage>
        <taxon>Bacteria</taxon>
        <taxon>Bacillati</taxon>
        <taxon>Bacillota</taxon>
        <taxon>Bacilli</taxon>
        <taxon>Bacillales</taxon>
        <taxon>Bacillaceae</taxon>
        <taxon>Bacillus</taxon>
        <taxon>Bacillus cereus group</taxon>
    </lineage>
</organism>
<gene>
    <name evidence="1" type="ORF">AK40_5976</name>
</gene>
<evidence type="ECO:0000313" key="2">
    <source>
        <dbReference type="Proteomes" id="UP000031861"/>
    </source>
</evidence>
<evidence type="ECO:0000313" key="1">
    <source>
        <dbReference type="EMBL" id="AJI08531.1"/>
    </source>
</evidence>
<proteinExistence type="predicted"/>